<dbReference type="Proteomes" id="UP000826195">
    <property type="component" value="Unassembled WGS sequence"/>
</dbReference>
<proteinExistence type="predicted"/>
<organism evidence="1 2">
    <name type="scientific">Cotesia glomerata</name>
    <name type="common">Lepidopteran parasitic wasp</name>
    <name type="synonym">Apanteles glomeratus</name>
    <dbReference type="NCBI Taxonomy" id="32391"/>
    <lineage>
        <taxon>Eukaryota</taxon>
        <taxon>Metazoa</taxon>
        <taxon>Ecdysozoa</taxon>
        <taxon>Arthropoda</taxon>
        <taxon>Hexapoda</taxon>
        <taxon>Insecta</taxon>
        <taxon>Pterygota</taxon>
        <taxon>Neoptera</taxon>
        <taxon>Endopterygota</taxon>
        <taxon>Hymenoptera</taxon>
        <taxon>Apocrita</taxon>
        <taxon>Ichneumonoidea</taxon>
        <taxon>Braconidae</taxon>
        <taxon>Microgastrinae</taxon>
        <taxon>Cotesia</taxon>
    </lineage>
</organism>
<dbReference type="EMBL" id="JAHXZJ010000001">
    <property type="protein sequence ID" value="KAH0568754.1"/>
    <property type="molecule type" value="Genomic_DNA"/>
</dbReference>
<evidence type="ECO:0000313" key="2">
    <source>
        <dbReference type="Proteomes" id="UP000826195"/>
    </source>
</evidence>
<sequence>MSADNVEQYHQLQQKCNVYAVRRSTAERPRSNAGARSRSSVFSRDFGPFSLESDRGFVEASGGGGRGWLRPIVASPSPLEGGALSGGEHIQQAPLRGYESLKVIRMSRKRWRRVAPYFYTVWPVLCIIPHLARSSRNTACSHYADLSPPVSNTLPLFGCRVKRILVVAILEVVSQPDSRRHQSCNKSIGVTLVSPATSSADVTLIFSPKNPSRYRDAARLRRPRL</sequence>
<protein>
    <submittedName>
        <fullName evidence="1">Uncharacterized protein</fullName>
    </submittedName>
</protein>
<name>A0AAV7J8M1_COTGL</name>
<evidence type="ECO:0000313" key="1">
    <source>
        <dbReference type="EMBL" id="KAH0568754.1"/>
    </source>
</evidence>
<gene>
    <name evidence="1" type="ORF">KQX54_021444</name>
</gene>
<accession>A0AAV7J8M1</accession>
<reference evidence="1 2" key="1">
    <citation type="journal article" date="2021" name="J. Hered.">
        <title>A chromosome-level genome assembly of the parasitoid wasp, Cotesia glomerata (Hymenoptera: Braconidae).</title>
        <authorList>
            <person name="Pinto B.J."/>
            <person name="Weis J.J."/>
            <person name="Gamble T."/>
            <person name="Ode P.J."/>
            <person name="Paul R."/>
            <person name="Zaspel J.M."/>
        </authorList>
    </citation>
    <scope>NUCLEOTIDE SEQUENCE [LARGE SCALE GENOMIC DNA]</scope>
    <source>
        <strain evidence="1">CgM1</strain>
    </source>
</reference>
<comment type="caution">
    <text evidence="1">The sequence shown here is derived from an EMBL/GenBank/DDBJ whole genome shotgun (WGS) entry which is preliminary data.</text>
</comment>
<dbReference type="AlphaFoldDB" id="A0AAV7J8M1"/>
<keyword evidence="2" id="KW-1185">Reference proteome</keyword>